<organism evidence="3 4">
    <name type="scientific">Kaistia hirudinis</name>
    <dbReference type="NCBI Taxonomy" id="1293440"/>
    <lineage>
        <taxon>Bacteria</taxon>
        <taxon>Pseudomonadati</taxon>
        <taxon>Pseudomonadota</taxon>
        <taxon>Alphaproteobacteria</taxon>
        <taxon>Hyphomicrobiales</taxon>
        <taxon>Kaistiaceae</taxon>
        <taxon>Kaistia</taxon>
    </lineage>
</organism>
<proteinExistence type="predicted"/>
<evidence type="ECO:0000259" key="2">
    <source>
        <dbReference type="PROSITE" id="PS00745"/>
    </source>
</evidence>
<dbReference type="InterPro" id="IPR000352">
    <property type="entry name" value="Pep_chain_release_fac_I"/>
</dbReference>
<dbReference type="GO" id="GO:0043022">
    <property type="term" value="F:ribosome binding"/>
    <property type="evidence" value="ECO:0007669"/>
    <property type="project" value="TreeGrafter"/>
</dbReference>
<sequence>MIPVTETIFLDESEIEESFIRSSGPGGQNVNKVSSAVQIRFDARRSRSLPDAVAVRLMRLAGSKLTQDGVIVITAQRHRDQARNRVDAVERLVELIREAVPPPVPRRATKPTKASKEKRLEGKAKRSGIKSMRGSVKFD</sequence>
<feature type="compositionally biased region" description="Basic and acidic residues" evidence="1">
    <location>
        <begin position="114"/>
        <end position="124"/>
    </location>
</feature>
<keyword evidence="4" id="KW-1185">Reference proteome</keyword>
<evidence type="ECO:0000256" key="1">
    <source>
        <dbReference type="SAM" id="MobiDB-lite"/>
    </source>
</evidence>
<dbReference type="GO" id="GO:0003747">
    <property type="term" value="F:translation release factor activity"/>
    <property type="evidence" value="ECO:0007669"/>
    <property type="project" value="InterPro"/>
</dbReference>
<dbReference type="EMBL" id="JACIDS010000005">
    <property type="protein sequence ID" value="MBB3933095.1"/>
    <property type="molecule type" value="Genomic_DNA"/>
</dbReference>
<feature type="domain" description="Prokaryotic-type class I peptide chain release factors" evidence="2">
    <location>
        <begin position="21"/>
        <end position="37"/>
    </location>
</feature>
<dbReference type="PANTHER" id="PTHR47814">
    <property type="entry name" value="PEPTIDYL-TRNA HYDROLASE ARFB"/>
    <property type="match status" value="1"/>
</dbReference>
<dbReference type="RefSeq" id="WP_183400739.1">
    <property type="nucleotide sequence ID" value="NZ_JACIDS010000005.1"/>
</dbReference>
<dbReference type="PANTHER" id="PTHR47814:SF1">
    <property type="entry name" value="PEPTIDYL-TRNA HYDROLASE ARFB"/>
    <property type="match status" value="1"/>
</dbReference>
<dbReference type="Gene3D" id="3.30.160.20">
    <property type="match status" value="1"/>
</dbReference>
<evidence type="ECO:0000313" key="3">
    <source>
        <dbReference type="EMBL" id="MBB3933095.1"/>
    </source>
</evidence>
<dbReference type="GO" id="GO:0004045">
    <property type="term" value="F:peptidyl-tRNA hydrolase activity"/>
    <property type="evidence" value="ECO:0007669"/>
    <property type="project" value="TreeGrafter"/>
</dbReference>
<dbReference type="SUPFAM" id="SSF110916">
    <property type="entry name" value="Peptidyl-tRNA hydrolase domain-like"/>
    <property type="match status" value="1"/>
</dbReference>
<feature type="region of interest" description="Disordered" evidence="1">
    <location>
        <begin position="102"/>
        <end position="139"/>
    </location>
</feature>
<gene>
    <name evidence="3" type="ORF">GGR25_004159</name>
</gene>
<dbReference type="NCBIfam" id="NF006718">
    <property type="entry name" value="PRK09256.1"/>
    <property type="match status" value="1"/>
</dbReference>
<dbReference type="PROSITE" id="PS00745">
    <property type="entry name" value="RF_PROK_I"/>
    <property type="match status" value="1"/>
</dbReference>
<reference evidence="3 4" key="1">
    <citation type="submission" date="2020-08" db="EMBL/GenBank/DDBJ databases">
        <title>Genomic Encyclopedia of Type Strains, Phase IV (KMG-IV): sequencing the most valuable type-strain genomes for metagenomic binning, comparative biology and taxonomic classification.</title>
        <authorList>
            <person name="Goeker M."/>
        </authorList>
    </citation>
    <scope>NUCLEOTIDE SEQUENCE [LARGE SCALE GENOMIC DNA]</scope>
    <source>
        <strain evidence="3 4">DSM 25966</strain>
    </source>
</reference>
<dbReference type="Pfam" id="PF00472">
    <property type="entry name" value="RF-1"/>
    <property type="match status" value="1"/>
</dbReference>
<dbReference type="AlphaFoldDB" id="A0A840AXB6"/>
<evidence type="ECO:0000313" key="4">
    <source>
        <dbReference type="Proteomes" id="UP000553963"/>
    </source>
</evidence>
<dbReference type="FunFam" id="3.30.160.20:FF:000046">
    <property type="entry name" value="Peptidyl-tRNA hydrolase ICT1"/>
    <property type="match status" value="1"/>
</dbReference>
<name>A0A840AXB6_9HYPH</name>
<accession>A0A840AXB6</accession>
<protein>
    <submittedName>
        <fullName evidence="3">Ribosome-associated protein</fullName>
    </submittedName>
</protein>
<dbReference type="GO" id="GO:0072344">
    <property type="term" value="P:rescue of stalled ribosome"/>
    <property type="evidence" value="ECO:0007669"/>
    <property type="project" value="TreeGrafter"/>
</dbReference>
<dbReference type="Proteomes" id="UP000553963">
    <property type="component" value="Unassembled WGS sequence"/>
</dbReference>
<comment type="caution">
    <text evidence="3">The sequence shown here is derived from an EMBL/GenBank/DDBJ whole genome shotgun (WGS) entry which is preliminary data.</text>
</comment>